<evidence type="ECO:0000313" key="3">
    <source>
        <dbReference type="Proteomes" id="UP000749646"/>
    </source>
</evidence>
<keyword evidence="3" id="KW-1185">Reference proteome</keyword>
<dbReference type="Proteomes" id="UP000749646">
    <property type="component" value="Unassembled WGS sequence"/>
</dbReference>
<evidence type="ECO:0000313" key="2">
    <source>
        <dbReference type="EMBL" id="KAF9914690.1"/>
    </source>
</evidence>
<feature type="region of interest" description="Disordered" evidence="1">
    <location>
        <begin position="1"/>
        <end position="23"/>
    </location>
</feature>
<dbReference type="AlphaFoldDB" id="A0A9P6IHP2"/>
<feature type="non-terminal residue" evidence="2">
    <location>
        <position position="59"/>
    </location>
</feature>
<gene>
    <name evidence="2" type="ORF">BGZ65_001077</name>
</gene>
<comment type="caution">
    <text evidence="2">The sequence shown here is derived from an EMBL/GenBank/DDBJ whole genome shotgun (WGS) entry which is preliminary data.</text>
</comment>
<sequence length="59" mass="6966">MVVLNPGITNNQSLPRNTRKRTRNPIRLERRIDIVQYAEDNPKMTPKQLARHFEVQLPT</sequence>
<reference evidence="2" key="1">
    <citation type="journal article" date="2020" name="Fungal Divers.">
        <title>Resolving the Mortierellaceae phylogeny through synthesis of multi-gene phylogenetics and phylogenomics.</title>
        <authorList>
            <person name="Vandepol N."/>
            <person name="Liber J."/>
            <person name="Desiro A."/>
            <person name="Na H."/>
            <person name="Kennedy M."/>
            <person name="Barry K."/>
            <person name="Grigoriev I.V."/>
            <person name="Miller A.N."/>
            <person name="O'Donnell K."/>
            <person name="Stajich J.E."/>
            <person name="Bonito G."/>
        </authorList>
    </citation>
    <scope>NUCLEOTIDE SEQUENCE</scope>
    <source>
        <strain evidence="2">MES-2147</strain>
    </source>
</reference>
<dbReference type="Gene3D" id="1.10.10.60">
    <property type="entry name" value="Homeodomain-like"/>
    <property type="match status" value="1"/>
</dbReference>
<feature type="compositionally biased region" description="Polar residues" evidence="1">
    <location>
        <begin position="7"/>
        <end position="16"/>
    </location>
</feature>
<dbReference type="EMBL" id="JAAAHW010012360">
    <property type="protein sequence ID" value="KAF9914690.1"/>
    <property type="molecule type" value="Genomic_DNA"/>
</dbReference>
<protein>
    <submittedName>
        <fullName evidence="2">Uncharacterized protein</fullName>
    </submittedName>
</protein>
<proteinExistence type="predicted"/>
<evidence type="ECO:0000256" key="1">
    <source>
        <dbReference type="SAM" id="MobiDB-lite"/>
    </source>
</evidence>
<organism evidence="2 3">
    <name type="scientific">Modicella reniformis</name>
    <dbReference type="NCBI Taxonomy" id="1440133"/>
    <lineage>
        <taxon>Eukaryota</taxon>
        <taxon>Fungi</taxon>
        <taxon>Fungi incertae sedis</taxon>
        <taxon>Mucoromycota</taxon>
        <taxon>Mortierellomycotina</taxon>
        <taxon>Mortierellomycetes</taxon>
        <taxon>Mortierellales</taxon>
        <taxon>Mortierellaceae</taxon>
        <taxon>Modicella</taxon>
    </lineage>
</organism>
<accession>A0A9P6IHP2</accession>
<name>A0A9P6IHP2_9FUNG</name>